<evidence type="ECO:0000256" key="1">
    <source>
        <dbReference type="SAM" id="MobiDB-lite"/>
    </source>
</evidence>
<accession>A0ABN9RJH1</accession>
<keyword evidence="3" id="KW-1185">Reference proteome</keyword>
<comment type="caution">
    <text evidence="2">The sequence shown here is derived from an EMBL/GenBank/DDBJ whole genome shotgun (WGS) entry which is preliminary data.</text>
</comment>
<evidence type="ECO:0000313" key="3">
    <source>
        <dbReference type="Proteomes" id="UP001189429"/>
    </source>
</evidence>
<protein>
    <recommendedName>
        <fullName evidence="4">FACT complex subunit</fullName>
    </recommendedName>
</protein>
<reference evidence="2" key="1">
    <citation type="submission" date="2023-10" db="EMBL/GenBank/DDBJ databases">
        <authorList>
            <person name="Chen Y."/>
            <person name="Shah S."/>
            <person name="Dougan E. K."/>
            <person name="Thang M."/>
            <person name="Chan C."/>
        </authorList>
    </citation>
    <scope>NUCLEOTIDE SEQUENCE [LARGE SCALE GENOMIC DNA]</scope>
</reference>
<gene>
    <name evidence="2" type="ORF">PCOR1329_LOCUS21283</name>
</gene>
<evidence type="ECO:0000313" key="2">
    <source>
        <dbReference type="EMBL" id="CAK0819256.1"/>
    </source>
</evidence>
<sequence length="135" mass="15248">MLHFTPNFHHVFGPCGLGEDFLPWVKRNQSEQFVSWIQTSWLSLSEGDVSIEIFPRSLLFLPTQLRQHRLAFLATVFLDQASCPAETEPSRTTVRLTFSNVRRVTAGAGGRRSRRRSRTPGVAADGQDGHFHLSI</sequence>
<organism evidence="2 3">
    <name type="scientific">Prorocentrum cordatum</name>
    <dbReference type="NCBI Taxonomy" id="2364126"/>
    <lineage>
        <taxon>Eukaryota</taxon>
        <taxon>Sar</taxon>
        <taxon>Alveolata</taxon>
        <taxon>Dinophyceae</taxon>
        <taxon>Prorocentrales</taxon>
        <taxon>Prorocentraceae</taxon>
        <taxon>Prorocentrum</taxon>
    </lineage>
</organism>
<proteinExistence type="predicted"/>
<name>A0ABN9RJH1_9DINO</name>
<dbReference type="Proteomes" id="UP001189429">
    <property type="component" value="Unassembled WGS sequence"/>
</dbReference>
<dbReference type="EMBL" id="CAUYUJ010006991">
    <property type="protein sequence ID" value="CAK0819256.1"/>
    <property type="molecule type" value="Genomic_DNA"/>
</dbReference>
<evidence type="ECO:0008006" key="4">
    <source>
        <dbReference type="Google" id="ProtNLM"/>
    </source>
</evidence>
<feature type="region of interest" description="Disordered" evidence="1">
    <location>
        <begin position="109"/>
        <end position="135"/>
    </location>
</feature>